<dbReference type="OrthoDB" id="434144at2759"/>
<feature type="compositionally biased region" description="Basic and acidic residues" evidence="1">
    <location>
        <begin position="233"/>
        <end position="242"/>
    </location>
</feature>
<evidence type="ECO:0000313" key="3">
    <source>
        <dbReference type="Proteomes" id="UP000308199"/>
    </source>
</evidence>
<gene>
    <name evidence="2" type="ORF">EW145_g8153</name>
</gene>
<name>A0A4S4K8X2_9AGAM</name>
<comment type="caution">
    <text evidence="2">The sequence shown here is derived from an EMBL/GenBank/DDBJ whole genome shotgun (WGS) entry which is preliminary data.</text>
</comment>
<dbReference type="EMBL" id="SGPK01001115">
    <property type="protein sequence ID" value="THG94364.1"/>
    <property type="molecule type" value="Genomic_DNA"/>
</dbReference>
<feature type="region of interest" description="Disordered" evidence="1">
    <location>
        <begin position="225"/>
        <end position="248"/>
    </location>
</feature>
<proteinExistence type="predicted"/>
<accession>A0A4S4K8X2</accession>
<sequence length="389" mass="43885">TRLVATCRVNALEYVEDPTNFQPNVTSRNRIRHSLKDIEQEGLRDGSRINPLDLKSKTLLDMSTKVNASGEERILSLQSEGGISVAKLREATHILSDFVDNLESLVSENLAKCIRPSPASTILLSRCALGNVTDNAIRLGMVRRILRFVSPFPWGSPRAEAGRRTASLQRIVDTLWNSFEHTPLSRTQIKISGRFVAGAGVLWTPVNINSDGRLQFSTKVEPGGEAWFASRQPPDRYPRADTEGLSGASKQDPLKVNITPAIFSSLQKNMDVVEILYDCRFLLRIRPRLLPPYVIRAVSQEYSLRTRISDPSPKVFIVPHTPYFLPKIMLRRADSELNTWEPRVAELARLLPNGSMHFLMYENNKDAAPPLRARDQDTMQIAWIREMES</sequence>
<feature type="non-terminal residue" evidence="2">
    <location>
        <position position="1"/>
    </location>
</feature>
<reference evidence="2 3" key="1">
    <citation type="submission" date="2019-02" db="EMBL/GenBank/DDBJ databases">
        <title>Genome sequencing of the rare red list fungi Phellinidium pouzarii.</title>
        <authorList>
            <person name="Buettner E."/>
            <person name="Kellner H."/>
        </authorList>
    </citation>
    <scope>NUCLEOTIDE SEQUENCE [LARGE SCALE GENOMIC DNA]</scope>
    <source>
        <strain evidence="2 3">DSM 108285</strain>
    </source>
</reference>
<dbReference type="AlphaFoldDB" id="A0A4S4K8X2"/>
<organism evidence="2 3">
    <name type="scientific">Phellinidium pouzarii</name>
    <dbReference type="NCBI Taxonomy" id="167371"/>
    <lineage>
        <taxon>Eukaryota</taxon>
        <taxon>Fungi</taxon>
        <taxon>Dikarya</taxon>
        <taxon>Basidiomycota</taxon>
        <taxon>Agaricomycotina</taxon>
        <taxon>Agaricomycetes</taxon>
        <taxon>Hymenochaetales</taxon>
        <taxon>Hymenochaetaceae</taxon>
        <taxon>Phellinidium</taxon>
    </lineage>
</organism>
<dbReference type="Gene3D" id="1.10.10.1360">
    <property type="entry name" value="tRNA (Ile)-lysidine synthase"/>
    <property type="match status" value="1"/>
</dbReference>
<protein>
    <submittedName>
        <fullName evidence="2">Uncharacterized protein</fullName>
    </submittedName>
</protein>
<evidence type="ECO:0000313" key="2">
    <source>
        <dbReference type="EMBL" id="THG94364.1"/>
    </source>
</evidence>
<keyword evidence="3" id="KW-1185">Reference proteome</keyword>
<evidence type="ECO:0000256" key="1">
    <source>
        <dbReference type="SAM" id="MobiDB-lite"/>
    </source>
</evidence>
<dbReference type="Proteomes" id="UP000308199">
    <property type="component" value="Unassembled WGS sequence"/>
</dbReference>